<sequence>MANKSRKVTIYNNVAGCDAKDDTTYRIITGASSGTCYTFDRNMPGTDCAEYTRGGWGGPGGCTSGSLLPKSALQKNGNGPACTFYSKEECGGSSTTTVDVCVDGTAIGLDTFASFRCS</sequence>
<protein>
    <recommendedName>
        <fullName evidence="1">Secreted LysM effector LysM C-terminal domain-containing protein</fullName>
    </recommendedName>
</protein>
<accession>A0AAN6Y8X9</accession>
<dbReference type="AlphaFoldDB" id="A0AAN6Y8X9"/>
<dbReference type="Pfam" id="PF25139">
    <property type="entry name" value="LysM14_C"/>
    <property type="match status" value="1"/>
</dbReference>
<keyword evidence="3" id="KW-1185">Reference proteome</keyword>
<gene>
    <name evidence="2" type="ORF">QBC37DRAFT_463747</name>
</gene>
<dbReference type="InterPro" id="IPR057277">
    <property type="entry name" value="LysM_C"/>
</dbReference>
<proteinExistence type="predicted"/>
<reference evidence="2" key="2">
    <citation type="submission" date="2023-05" db="EMBL/GenBank/DDBJ databases">
        <authorList>
            <consortium name="Lawrence Berkeley National Laboratory"/>
            <person name="Steindorff A."/>
            <person name="Hensen N."/>
            <person name="Bonometti L."/>
            <person name="Westerberg I."/>
            <person name="Brannstrom I.O."/>
            <person name="Guillou S."/>
            <person name="Cros-Aarteil S."/>
            <person name="Calhoun S."/>
            <person name="Haridas S."/>
            <person name="Kuo A."/>
            <person name="Mondo S."/>
            <person name="Pangilinan J."/>
            <person name="Riley R."/>
            <person name="Labutti K."/>
            <person name="Andreopoulos B."/>
            <person name="Lipzen A."/>
            <person name="Chen C."/>
            <person name="Yanf M."/>
            <person name="Daum C."/>
            <person name="Ng V."/>
            <person name="Clum A."/>
            <person name="Ohm R."/>
            <person name="Martin F."/>
            <person name="Silar P."/>
            <person name="Natvig D."/>
            <person name="Lalanne C."/>
            <person name="Gautier V."/>
            <person name="Ament-Velasquez S.L."/>
            <person name="Kruys A."/>
            <person name="Hutchinson M.I."/>
            <person name="Powell A.J."/>
            <person name="Barry K."/>
            <person name="Miller A.N."/>
            <person name="Grigoriev I.V."/>
            <person name="Debuchy R."/>
            <person name="Gladieux P."/>
            <person name="Thoren M.H."/>
            <person name="Johannesson H."/>
        </authorList>
    </citation>
    <scope>NUCLEOTIDE SEQUENCE</scope>
    <source>
        <strain evidence="2">PSN293</strain>
    </source>
</reference>
<feature type="domain" description="Secreted LysM effector LysM C-terminal" evidence="1">
    <location>
        <begin position="7"/>
        <end position="117"/>
    </location>
</feature>
<comment type="caution">
    <text evidence="2">The sequence shown here is derived from an EMBL/GenBank/DDBJ whole genome shotgun (WGS) entry which is preliminary data.</text>
</comment>
<dbReference type="Proteomes" id="UP001301769">
    <property type="component" value="Unassembled WGS sequence"/>
</dbReference>
<organism evidence="2 3">
    <name type="scientific">Rhypophila decipiens</name>
    <dbReference type="NCBI Taxonomy" id="261697"/>
    <lineage>
        <taxon>Eukaryota</taxon>
        <taxon>Fungi</taxon>
        <taxon>Dikarya</taxon>
        <taxon>Ascomycota</taxon>
        <taxon>Pezizomycotina</taxon>
        <taxon>Sordariomycetes</taxon>
        <taxon>Sordariomycetidae</taxon>
        <taxon>Sordariales</taxon>
        <taxon>Naviculisporaceae</taxon>
        <taxon>Rhypophila</taxon>
    </lineage>
</organism>
<name>A0AAN6Y8X9_9PEZI</name>
<dbReference type="EMBL" id="MU858107">
    <property type="protein sequence ID" value="KAK4213541.1"/>
    <property type="molecule type" value="Genomic_DNA"/>
</dbReference>
<evidence type="ECO:0000259" key="1">
    <source>
        <dbReference type="Pfam" id="PF25139"/>
    </source>
</evidence>
<evidence type="ECO:0000313" key="3">
    <source>
        <dbReference type="Proteomes" id="UP001301769"/>
    </source>
</evidence>
<evidence type="ECO:0000313" key="2">
    <source>
        <dbReference type="EMBL" id="KAK4213541.1"/>
    </source>
</evidence>
<reference evidence="2" key="1">
    <citation type="journal article" date="2023" name="Mol. Phylogenet. Evol.">
        <title>Genome-scale phylogeny and comparative genomics of the fungal order Sordariales.</title>
        <authorList>
            <person name="Hensen N."/>
            <person name="Bonometti L."/>
            <person name="Westerberg I."/>
            <person name="Brannstrom I.O."/>
            <person name="Guillou S."/>
            <person name="Cros-Aarteil S."/>
            <person name="Calhoun S."/>
            <person name="Haridas S."/>
            <person name="Kuo A."/>
            <person name="Mondo S."/>
            <person name="Pangilinan J."/>
            <person name="Riley R."/>
            <person name="LaButti K."/>
            <person name="Andreopoulos B."/>
            <person name="Lipzen A."/>
            <person name="Chen C."/>
            <person name="Yan M."/>
            <person name="Daum C."/>
            <person name="Ng V."/>
            <person name="Clum A."/>
            <person name="Steindorff A."/>
            <person name="Ohm R.A."/>
            <person name="Martin F."/>
            <person name="Silar P."/>
            <person name="Natvig D.O."/>
            <person name="Lalanne C."/>
            <person name="Gautier V."/>
            <person name="Ament-Velasquez S.L."/>
            <person name="Kruys A."/>
            <person name="Hutchinson M.I."/>
            <person name="Powell A.J."/>
            <person name="Barry K."/>
            <person name="Miller A.N."/>
            <person name="Grigoriev I.V."/>
            <person name="Debuchy R."/>
            <person name="Gladieux P."/>
            <person name="Hiltunen Thoren M."/>
            <person name="Johannesson H."/>
        </authorList>
    </citation>
    <scope>NUCLEOTIDE SEQUENCE</scope>
    <source>
        <strain evidence="2">PSN293</strain>
    </source>
</reference>